<dbReference type="OrthoDB" id="9790372at2"/>
<dbReference type="EMBL" id="CP015519">
    <property type="protein sequence ID" value="APG26705.1"/>
    <property type="molecule type" value="Genomic_DNA"/>
</dbReference>
<keyword evidence="2" id="KW-1185">Reference proteome</keyword>
<dbReference type="PANTHER" id="PTHR34374:SF1">
    <property type="entry name" value="LARGE RIBOSOMAL RNA SUBUNIT ACCUMULATION PROTEIN YCED HOMOLOG 1, CHLOROPLASTIC"/>
    <property type="match status" value="1"/>
</dbReference>
<accession>A0A1L3GLC2</accession>
<gene>
    <name evidence="1" type="ORF">A7E78_01810</name>
</gene>
<evidence type="ECO:0000313" key="1">
    <source>
        <dbReference type="EMBL" id="APG26705.1"/>
    </source>
</evidence>
<dbReference type="RefSeq" id="WP_072282665.1">
    <property type="nucleotide sequence ID" value="NZ_CP015519.1"/>
</dbReference>
<proteinExistence type="predicted"/>
<dbReference type="STRING" id="1842532.A7E78_01810"/>
<dbReference type="Pfam" id="PF02620">
    <property type="entry name" value="YceD"/>
    <property type="match status" value="1"/>
</dbReference>
<reference evidence="1 2" key="1">
    <citation type="journal article" date="2017" name="Genome Announc.">
        <title>Complete Genome Sequences of Two Acetylene-Fermenting Pelobacter acetylenicus Strains.</title>
        <authorList>
            <person name="Sutton J.M."/>
            <person name="Baesman S.M."/>
            <person name="Fierst J.L."/>
            <person name="Poret-Peterson A.T."/>
            <person name="Oremland R.S."/>
            <person name="Dunlap D.S."/>
            <person name="Akob D.M."/>
        </authorList>
    </citation>
    <scope>NUCLEOTIDE SEQUENCE [LARGE SCALE GENOMIC DNA]</scope>
    <source>
        <strain evidence="1 2">SFB93</strain>
    </source>
</reference>
<dbReference type="InterPro" id="IPR003772">
    <property type="entry name" value="YceD"/>
</dbReference>
<evidence type="ECO:0008006" key="3">
    <source>
        <dbReference type="Google" id="ProtNLM"/>
    </source>
</evidence>
<name>A0A1L3GLC2_9BACT</name>
<protein>
    <recommendedName>
        <fullName evidence="3">DUF177 domain-containing protein</fullName>
    </recommendedName>
</protein>
<dbReference type="AlphaFoldDB" id="A0A1L3GLC2"/>
<evidence type="ECO:0000313" key="2">
    <source>
        <dbReference type="Proteomes" id="UP000182517"/>
    </source>
</evidence>
<dbReference type="Proteomes" id="UP000182517">
    <property type="component" value="Chromosome"/>
</dbReference>
<dbReference type="KEGG" id="pef:A7E78_01810"/>
<sequence>MLISVDEVKEAGLLLELEEPLTAFPVLGEIAQSGSCQFVGPVTVEVKVFLAHEMVEVEGQASVRANFTCGRCLQEFDLDISSDFVLTYCRELPHVEIVDDGDDEGAELSAEDMGLILFDGDEIDLSESIQEQLVMALPNSPVCDEKCKGLCSQCGMDLNTGTCDCPPQDINLKMAALKDFKVKKR</sequence>
<dbReference type="PANTHER" id="PTHR34374">
    <property type="entry name" value="LARGE RIBOSOMAL RNA SUBUNIT ACCUMULATION PROTEIN YCED HOMOLOG 1, CHLOROPLASTIC"/>
    <property type="match status" value="1"/>
</dbReference>
<organism evidence="1 2">
    <name type="scientific">Syntrophotalea acetylenivorans</name>
    <dbReference type="NCBI Taxonomy" id="1842532"/>
    <lineage>
        <taxon>Bacteria</taxon>
        <taxon>Pseudomonadati</taxon>
        <taxon>Thermodesulfobacteriota</taxon>
        <taxon>Desulfuromonadia</taxon>
        <taxon>Desulfuromonadales</taxon>
        <taxon>Syntrophotaleaceae</taxon>
        <taxon>Syntrophotalea</taxon>
    </lineage>
</organism>